<organism evidence="3 4">
    <name type="scientific">Dendrosporobacter quercicolus</name>
    <dbReference type="NCBI Taxonomy" id="146817"/>
    <lineage>
        <taxon>Bacteria</taxon>
        <taxon>Bacillati</taxon>
        <taxon>Bacillota</taxon>
        <taxon>Negativicutes</taxon>
        <taxon>Selenomonadales</taxon>
        <taxon>Sporomusaceae</taxon>
        <taxon>Dendrosporobacter</taxon>
    </lineage>
</organism>
<sequence length="226" mass="25455">MRQQRIWEIDLVRGAAILLMIMFHIIFDLTAYYSYQFNYLSGFWFYIGKTAALIFILICGISSTLGSAPFRHGLLLLGWGLAITLMTYLYQPALYIRFGILHLLGVSLLSSPLIRRLPPALTAACGFIVLLAGNLMTRMTVTTDYLLVVGLTSPSFASLDYYPLFPWYGVFLLGTAAGRLLYHARRALVPVRYQFANPLNWLGRHSLSVYLIHQPVILAGLFILTP</sequence>
<dbReference type="OrthoDB" id="9807591at2"/>
<feature type="transmembrane region" description="Helical" evidence="1">
    <location>
        <begin position="12"/>
        <end position="35"/>
    </location>
</feature>
<dbReference type="STRING" id="146817.SAMN04488502_102173"/>
<evidence type="ECO:0000259" key="2">
    <source>
        <dbReference type="Pfam" id="PF07786"/>
    </source>
</evidence>
<proteinExistence type="predicted"/>
<keyword evidence="1" id="KW-0812">Transmembrane</keyword>
<feature type="transmembrane region" description="Helical" evidence="1">
    <location>
        <begin position="96"/>
        <end position="114"/>
    </location>
</feature>
<keyword evidence="4" id="KW-1185">Reference proteome</keyword>
<reference evidence="3 4" key="1">
    <citation type="submission" date="2016-10" db="EMBL/GenBank/DDBJ databases">
        <authorList>
            <person name="de Groot N.N."/>
        </authorList>
    </citation>
    <scope>NUCLEOTIDE SEQUENCE [LARGE SCALE GENOMIC DNA]</scope>
    <source>
        <strain evidence="3 4">DSM 1736</strain>
    </source>
</reference>
<evidence type="ECO:0000313" key="3">
    <source>
        <dbReference type="EMBL" id="SDM10329.1"/>
    </source>
</evidence>
<feature type="domain" description="Heparan-alpha-glucosaminide N-acetyltransferase catalytic" evidence="2">
    <location>
        <begin position="5"/>
        <end position="215"/>
    </location>
</feature>
<accession>A0A1G9QH34</accession>
<evidence type="ECO:0000256" key="1">
    <source>
        <dbReference type="SAM" id="Phobius"/>
    </source>
</evidence>
<name>A0A1G9QH34_9FIRM</name>
<feature type="transmembrane region" description="Helical" evidence="1">
    <location>
        <begin position="41"/>
        <end position="61"/>
    </location>
</feature>
<dbReference type="Proteomes" id="UP000214880">
    <property type="component" value="Unassembled WGS sequence"/>
</dbReference>
<protein>
    <submittedName>
        <fullName evidence="3">Uncharacterized membrane protein</fullName>
    </submittedName>
</protein>
<dbReference type="AlphaFoldDB" id="A0A1G9QH34"/>
<feature type="transmembrane region" description="Helical" evidence="1">
    <location>
        <begin position="161"/>
        <end position="182"/>
    </location>
</feature>
<feature type="transmembrane region" description="Helical" evidence="1">
    <location>
        <begin position="73"/>
        <end position="90"/>
    </location>
</feature>
<keyword evidence="1" id="KW-0472">Membrane</keyword>
<dbReference type="RefSeq" id="WP_092070425.1">
    <property type="nucleotide sequence ID" value="NZ_FNHB01000002.1"/>
</dbReference>
<keyword evidence="1" id="KW-1133">Transmembrane helix</keyword>
<feature type="transmembrane region" description="Helical" evidence="1">
    <location>
        <begin position="202"/>
        <end position="224"/>
    </location>
</feature>
<evidence type="ECO:0000313" key="4">
    <source>
        <dbReference type="Proteomes" id="UP000214880"/>
    </source>
</evidence>
<dbReference type="EMBL" id="FNHB01000002">
    <property type="protein sequence ID" value="SDM10329.1"/>
    <property type="molecule type" value="Genomic_DNA"/>
</dbReference>
<dbReference type="InterPro" id="IPR012429">
    <property type="entry name" value="HGSNAT_cat"/>
</dbReference>
<gene>
    <name evidence="3" type="ORF">SAMN04488502_102173</name>
</gene>
<dbReference type="Pfam" id="PF07786">
    <property type="entry name" value="HGSNAT_cat"/>
    <property type="match status" value="1"/>
</dbReference>
<feature type="transmembrane region" description="Helical" evidence="1">
    <location>
        <begin position="121"/>
        <end position="141"/>
    </location>
</feature>